<evidence type="ECO:0000259" key="1">
    <source>
        <dbReference type="SMART" id="SM00579"/>
    </source>
</evidence>
<protein>
    <recommendedName>
        <fullName evidence="1">FBD domain-containing protein</fullName>
    </recommendedName>
</protein>
<dbReference type="AlphaFoldDB" id="A0AA42ATB4"/>
<sequence length="250" mass="28421">MSITIEDGIGKRSLVVDSFPSLVDADIDRMYRESDETSLIYHRCNEPDEGDDGLDVIPKFVKKLSNVKHLKLWGFIFETLEVENVLATSFPTFINLVTLEVSIIKAQQVRTLFSFLQFSPNLESLVFGRVIFPDEVNEDTLTLDVVPYCLLRHLKSVEFQDFEGQLSELDLVQVFLQNAGVLQSVILGISSHSFVNSQKKKRTAEDVEDFSNKIMEQLLMYKWASTDCVIKFSTSPFSSPKPKGSFKYVL</sequence>
<dbReference type="InterPro" id="IPR006566">
    <property type="entry name" value="FBD"/>
</dbReference>
<evidence type="ECO:0000313" key="2">
    <source>
        <dbReference type="EMBL" id="MCL7039661.1"/>
    </source>
</evidence>
<keyword evidence="3" id="KW-1185">Reference proteome</keyword>
<reference evidence="2" key="1">
    <citation type="submission" date="2022-03" db="EMBL/GenBank/DDBJ databases">
        <title>A functionally conserved STORR gene fusion in Papaver species that diverged 16.8 million years ago.</title>
        <authorList>
            <person name="Catania T."/>
        </authorList>
    </citation>
    <scope>NUCLEOTIDE SEQUENCE</scope>
    <source>
        <strain evidence="2">S-191538</strain>
    </source>
</reference>
<dbReference type="InterPro" id="IPR050232">
    <property type="entry name" value="FBL13/AtMIF1-like"/>
</dbReference>
<dbReference type="Pfam" id="PF08387">
    <property type="entry name" value="FBD"/>
    <property type="match status" value="1"/>
</dbReference>
<evidence type="ECO:0000313" key="3">
    <source>
        <dbReference type="Proteomes" id="UP001177140"/>
    </source>
</evidence>
<dbReference type="PANTHER" id="PTHR31900">
    <property type="entry name" value="F-BOX/RNI SUPERFAMILY PROTEIN-RELATED"/>
    <property type="match status" value="1"/>
</dbReference>
<proteinExistence type="predicted"/>
<organism evidence="2 3">
    <name type="scientific">Papaver nudicaule</name>
    <name type="common">Iceland poppy</name>
    <dbReference type="NCBI Taxonomy" id="74823"/>
    <lineage>
        <taxon>Eukaryota</taxon>
        <taxon>Viridiplantae</taxon>
        <taxon>Streptophyta</taxon>
        <taxon>Embryophyta</taxon>
        <taxon>Tracheophyta</taxon>
        <taxon>Spermatophyta</taxon>
        <taxon>Magnoliopsida</taxon>
        <taxon>Ranunculales</taxon>
        <taxon>Papaveraceae</taxon>
        <taxon>Papaveroideae</taxon>
        <taxon>Papaver</taxon>
    </lineage>
</organism>
<name>A0AA42ATB4_PAPNU</name>
<comment type="caution">
    <text evidence="2">The sequence shown here is derived from an EMBL/GenBank/DDBJ whole genome shotgun (WGS) entry which is preliminary data.</text>
</comment>
<feature type="domain" description="FBD" evidence="1">
    <location>
        <begin position="148"/>
        <end position="233"/>
    </location>
</feature>
<dbReference type="Proteomes" id="UP001177140">
    <property type="component" value="Unassembled WGS sequence"/>
</dbReference>
<accession>A0AA42ATB4</accession>
<dbReference type="InterPro" id="IPR032675">
    <property type="entry name" value="LRR_dom_sf"/>
</dbReference>
<dbReference type="EMBL" id="JAJJMA010203622">
    <property type="protein sequence ID" value="MCL7039661.1"/>
    <property type="molecule type" value="Genomic_DNA"/>
</dbReference>
<dbReference type="SMART" id="SM00579">
    <property type="entry name" value="FBD"/>
    <property type="match status" value="1"/>
</dbReference>
<gene>
    <name evidence="2" type="ORF">MKW94_025260</name>
</gene>
<dbReference type="SUPFAM" id="SSF52047">
    <property type="entry name" value="RNI-like"/>
    <property type="match status" value="1"/>
</dbReference>
<dbReference type="PANTHER" id="PTHR31900:SF30">
    <property type="entry name" value="SUPERFAMILY PROTEIN, PUTATIVE-RELATED"/>
    <property type="match status" value="1"/>
</dbReference>
<dbReference type="Gene3D" id="3.80.10.10">
    <property type="entry name" value="Ribonuclease Inhibitor"/>
    <property type="match status" value="1"/>
</dbReference>